<feature type="transmembrane region" description="Helical" evidence="1">
    <location>
        <begin position="166"/>
        <end position="183"/>
    </location>
</feature>
<evidence type="ECO:0000313" key="3">
    <source>
        <dbReference type="Proteomes" id="UP000228960"/>
    </source>
</evidence>
<sequence length="184" mass="21864">MKSDFKSHIIPLFVIYFATSLMWIFQKTNYLNYIYLLLGLSLGSYLLDIDHLIYWLYLKPNLEESRLAGIAWKKGDWRSLLKLLKITESQHLSLIFHHYFSQVILTIFSFFIFTSTSNIFIKSLLLAINIHLLIDEIISFKNNPKILQQWLFARESKQFALPSLKYYLHFFTVICLILTLILIF</sequence>
<evidence type="ECO:0000313" key="2">
    <source>
        <dbReference type="EMBL" id="PJC79585.1"/>
    </source>
</evidence>
<gene>
    <name evidence="2" type="ORF">CO009_04445</name>
</gene>
<dbReference type="EMBL" id="PFQM01000143">
    <property type="protein sequence ID" value="PJC79585.1"/>
    <property type="molecule type" value="Genomic_DNA"/>
</dbReference>
<comment type="caution">
    <text evidence="2">The sequence shown here is derived from an EMBL/GenBank/DDBJ whole genome shotgun (WGS) entry which is preliminary data.</text>
</comment>
<keyword evidence="1" id="KW-0812">Transmembrane</keyword>
<evidence type="ECO:0000256" key="1">
    <source>
        <dbReference type="SAM" id="Phobius"/>
    </source>
</evidence>
<organism evidence="2 3">
    <name type="scientific">Candidatus Shapirobacteria bacterium CG_4_8_14_3_um_filter_35_11</name>
    <dbReference type="NCBI Taxonomy" id="1974874"/>
    <lineage>
        <taxon>Bacteria</taxon>
        <taxon>Candidatus Shapironibacteriota</taxon>
    </lineage>
</organism>
<protein>
    <submittedName>
        <fullName evidence="2">Uncharacterized protein</fullName>
    </submittedName>
</protein>
<accession>A0A2M8GIG6</accession>
<dbReference type="Proteomes" id="UP000228960">
    <property type="component" value="Unassembled WGS sequence"/>
</dbReference>
<name>A0A2M8GIG6_9BACT</name>
<feature type="transmembrane region" description="Helical" evidence="1">
    <location>
        <begin position="32"/>
        <end position="57"/>
    </location>
</feature>
<reference evidence="3" key="1">
    <citation type="submission" date="2017-09" db="EMBL/GenBank/DDBJ databases">
        <title>Depth-based differentiation of microbial function through sediment-hosted aquifers and enrichment of novel symbionts in the deep terrestrial subsurface.</title>
        <authorList>
            <person name="Probst A.J."/>
            <person name="Ladd B."/>
            <person name="Jarett J.K."/>
            <person name="Geller-Mcgrath D.E."/>
            <person name="Sieber C.M.K."/>
            <person name="Emerson J.B."/>
            <person name="Anantharaman K."/>
            <person name="Thomas B.C."/>
            <person name="Malmstrom R."/>
            <person name="Stieglmeier M."/>
            <person name="Klingl A."/>
            <person name="Woyke T."/>
            <person name="Ryan C.M."/>
            <person name="Banfield J.F."/>
        </authorList>
    </citation>
    <scope>NUCLEOTIDE SEQUENCE [LARGE SCALE GENOMIC DNA]</scope>
</reference>
<feature type="transmembrane region" description="Helical" evidence="1">
    <location>
        <begin position="9"/>
        <end position="26"/>
    </location>
</feature>
<feature type="transmembrane region" description="Helical" evidence="1">
    <location>
        <begin position="92"/>
        <end position="113"/>
    </location>
</feature>
<proteinExistence type="predicted"/>
<keyword evidence="1" id="KW-1133">Transmembrane helix</keyword>
<dbReference type="AlphaFoldDB" id="A0A2M8GIG6"/>
<keyword evidence="1" id="KW-0472">Membrane</keyword>